<keyword evidence="1" id="KW-0067">ATP-binding</keyword>
<keyword evidence="1" id="KW-0547">Nucleotide-binding</keyword>
<proteinExistence type="predicted"/>
<reference evidence="2" key="1">
    <citation type="journal article" date="2019" name="Microbiol. Resour. Announc.">
        <title>Draft Genomic Sequences of Streptomyces misionensis and Streptomyces albidoflavus, bacteria applied for phytopathogen biocontrol.</title>
        <authorList>
            <person name="Pylro V."/>
            <person name="Dias A."/>
            <person name="Andreote F."/>
            <person name="Varani A."/>
            <person name="Andreote C."/>
            <person name="Bernardo E."/>
            <person name="Martins T."/>
        </authorList>
    </citation>
    <scope>NUCLEOTIDE SEQUENCE [LARGE SCALE GENOMIC DNA]</scope>
    <source>
        <strain evidence="2">77</strain>
    </source>
</reference>
<accession>A0ABY3GPZ1</accession>
<dbReference type="RefSeq" id="WP_146583375.1">
    <property type="nucleotide sequence ID" value="NZ_VOGX01000090.1"/>
</dbReference>
<evidence type="ECO:0000313" key="1">
    <source>
        <dbReference type="EMBL" id="TWV16857.1"/>
    </source>
</evidence>
<dbReference type="CDD" id="cd16936">
    <property type="entry name" value="HATPase_RsbW-like"/>
    <property type="match status" value="1"/>
</dbReference>
<comment type="caution">
    <text evidence="1">The sequence shown here is derived from an EMBL/GenBank/DDBJ whole genome shotgun (WGS) entry which is preliminary data.</text>
</comment>
<sequence length="48" mass="5594">RLRRARTTDEGGRGLFLVAQLSRRWGSRYGQSGKTIWAEQELVEEFPE</sequence>
<dbReference type="EMBL" id="VOGX01000090">
    <property type="protein sequence ID" value="TWV16857.1"/>
    <property type="molecule type" value="Genomic_DNA"/>
</dbReference>
<organism evidence="1 2">
    <name type="scientific">Streptomyces albidoflavus</name>
    <dbReference type="NCBI Taxonomy" id="1886"/>
    <lineage>
        <taxon>Bacteria</taxon>
        <taxon>Bacillati</taxon>
        <taxon>Actinomycetota</taxon>
        <taxon>Actinomycetes</taxon>
        <taxon>Kitasatosporales</taxon>
        <taxon>Streptomycetaceae</taxon>
        <taxon>Streptomyces</taxon>
        <taxon>Streptomyces albidoflavus group</taxon>
    </lineage>
</organism>
<dbReference type="Gene3D" id="3.30.565.10">
    <property type="entry name" value="Histidine kinase-like ATPase, C-terminal domain"/>
    <property type="match status" value="1"/>
</dbReference>
<protein>
    <submittedName>
        <fullName evidence="1">ATP-binding protein</fullName>
    </submittedName>
</protein>
<feature type="non-terminal residue" evidence="1">
    <location>
        <position position="1"/>
    </location>
</feature>
<dbReference type="Proteomes" id="UP000318052">
    <property type="component" value="Unassembled WGS sequence"/>
</dbReference>
<name>A0ABY3GPZ1_9ACTN</name>
<gene>
    <name evidence="1" type="ORF">FRZ02_31295</name>
</gene>
<evidence type="ECO:0000313" key="2">
    <source>
        <dbReference type="Proteomes" id="UP000318052"/>
    </source>
</evidence>
<dbReference type="InterPro" id="IPR036890">
    <property type="entry name" value="HATPase_C_sf"/>
</dbReference>
<keyword evidence="2" id="KW-1185">Reference proteome</keyword>
<dbReference type="GO" id="GO:0005524">
    <property type="term" value="F:ATP binding"/>
    <property type="evidence" value="ECO:0007669"/>
    <property type="project" value="UniProtKB-KW"/>
</dbReference>